<feature type="region of interest" description="Disordered" evidence="1">
    <location>
        <begin position="1"/>
        <end position="25"/>
    </location>
</feature>
<protein>
    <submittedName>
        <fullName evidence="2">Uncharacterized protein</fullName>
    </submittedName>
</protein>
<name>A0A2P2N923_RHIMU</name>
<accession>A0A2P2N923</accession>
<organism evidence="2">
    <name type="scientific">Rhizophora mucronata</name>
    <name type="common">Asiatic mangrove</name>
    <dbReference type="NCBI Taxonomy" id="61149"/>
    <lineage>
        <taxon>Eukaryota</taxon>
        <taxon>Viridiplantae</taxon>
        <taxon>Streptophyta</taxon>
        <taxon>Embryophyta</taxon>
        <taxon>Tracheophyta</taxon>
        <taxon>Spermatophyta</taxon>
        <taxon>Magnoliopsida</taxon>
        <taxon>eudicotyledons</taxon>
        <taxon>Gunneridae</taxon>
        <taxon>Pentapetalae</taxon>
        <taxon>rosids</taxon>
        <taxon>fabids</taxon>
        <taxon>Malpighiales</taxon>
        <taxon>Rhizophoraceae</taxon>
        <taxon>Rhizophora</taxon>
    </lineage>
</organism>
<reference evidence="2" key="1">
    <citation type="submission" date="2018-02" db="EMBL/GenBank/DDBJ databases">
        <title>Rhizophora mucronata_Transcriptome.</title>
        <authorList>
            <person name="Meera S.P."/>
            <person name="Sreeshan A."/>
            <person name="Augustine A."/>
        </authorList>
    </citation>
    <scope>NUCLEOTIDE SEQUENCE</scope>
    <source>
        <tissue evidence="2">Leaf</tissue>
    </source>
</reference>
<dbReference type="EMBL" id="GGEC01058462">
    <property type="protein sequence ID" value="MBX38946.1"/>
    <property type="molecule type" value="Transcribed_RNA"/>
</dbReference>
<sequence>MKTNFKVKQQMREKHGCPSISKTQDRKCYKKRPTVRIWFHITMRIEKGNPNNNQFIKRVSSTKSKNRTQMLLKET</sequence>
<evidence type="ECO:0000313" key="2">
    <source>
        <dbReference type="EMBL" id="MBX38946.1"/>
    </source>
</evidence>
<dbReference type="AlphaFoldDB" id="A0A2P2N923"/>
<proteinExistence type="predicted"/>
<evidence type="ECO:0000256" key="1">
    <source>
        <dbReference type="SAM" id="MobiDB-lite"/>
    </source>
</evidence>